<accession>A0ABQ2ABU2</accession>
<evidence type="ECO:0008006" key="3">
    <source>
        <dbReference type="Google" id="ProtNLM"/>
    </source>
</evidence>
<gene>
    <name evidence="1" type="ORF">GCM10011495_30050</name>
</gene>
<proteinExistence type="predicted"/>
<comment type="caution">
    <text evidence="1">The sequence shown here is derived from an EMBL/GenBank/DDBJ whole genome shotgun (WGS) entry which is preliminary data.</text>
</comment>
<dbReference type="EMBL" id="BMGY01000033">
    <property type="protein sequence ID" value="GGH88543.1"/>
    <property type="molecule type" value="Genomic_DNA"/>
</dbReference>
<protein>
    <recommendedName>
        <fullName evidence="3">Periplasmic heavy metal sensor</fullName>
    </recommendedName>
</protein>
<dbReference type="Proteomes" id="UP000637774">
    <property type="component" value="Unassembled WGS sequence"/>
</dbReference>
<evidence type="ECO:0000313" key="2">
    <source>
        <dbReference type="Proteomes" id="UP000637774"/>
    </source>
</evidence>
<organism evidence="1 2">
    <name type="scientific">Hymenobacter frigidus</name>
    <dbReference type="NCBI Taxonomy" id="1524095"/>
    <lineage>
        <taxon>Bacteria</taxon>
        <taxon>Pseudomonadati</taxon>
        <taxon>Bacteroidota</taxon>
        <taxon>Cytophagia</taxon>
        <taxon>Cytophagales</taxon>
        <taxon>Hymenobacteraceae</taxon>
        <taxon>Hymenobacter</taxon>
    </lineage>
</organism>
<dbReference type="RefSeq" id="WP_229749036.1">
    <property type="nucleotide sequence ID" value="NZ_BMGY01000033.1"/>
</dbReference>
<name>A0ABQ2ABU2_9BACT</name>
<evidence type="ECO:0000313" key="1">
    <source>
        <dbReference type="EMBL" id="GGH88543.1"/>
    </source>
</evidence>
<keyword evidence="2" id="KW-1185">Reference proteome</keyword>
<reference evidence="2" key="1">
    <citation type="journal article" date="2019" name="Int. J. Syst. Evol. Microbiol.">
        <title>The Global Catalogue of Microorganisms (GCM) 10K type strain sequencing project: providing services to taxonomists for standard genome sequencing and annotation.</title>
        <authorList>
            <consortium name="The Broad Institute Genomics Platform"/>
            <consortium name="The Broad Institute Genome Sequencing Center for Infectious Disease"/>
            <person name="Wu L."/>
            <person name="Ma J."/>
        </authorList>
    </citation>
    <scope>NUCLEOTIDE SEQUENCE [LARGE SCALE GENOMIC DNA]</scope>
    <source>
        <strain evidence="2">CGMCC 1.14966</strain>
    </source>
</reference>
<sequence>MLMKHMCLIGIFLLMGGLGAPATGRPRPLKTAVTEARNETAAPSLSRHMRDAQRITCFLDDALLLSTAQRHTVERHTAAERRALVLAVTDADFARAQAQYLSALHKVLALSQLNAYAALCQRLAGTTLPLDGTELAVH</sequence>